<keyword evidence="6" id="KW-1185">Reference proteome</keyword>
<dbReference type="Gene3D" id="2.40.100.10">
    <property type="entry name" value="Cyclophilin-like"/>
    <property type="match status" value="1"/>
</dbReference>
<dbReference type="SUPFAM" id="SSF50891">
    <property type="entry name" value="Cyclophilin-like"/>
    <property type="match status" value="1"/>
</dbReference>
<dbReference type="AlphaFoldDB" id="A0A315ZE73"/>
<name>A0A315ZE73_SEDFL</name>
<dbReference type="InterPro" id="IPR002130">
    <property type="entry name" value="Cyclophilin-type_PPIase_dom"/>
</dbReference>
<dbReference type="InterPro" id="IPR044666">
    <property type="entry name" value="Cyclophilin_A-like"/>
</dbReference>
<dbReference type="EMBL" id="QGDO01000001">
    <property type="protein sequence ID" value="PWJ43831.1"/>
    <property type="molecule type" value="Genomic_DNA"/>
</dbReference>
<sequence length="258" mass="29937">MIKKAFLYPLLAVSIITSCNTTSEKKTVETKTVSKPKVVKKEFKFEKISDENVEIVLTEYGKFNKAKYVTLKTRLGDIKIELYEDTPLHRANFLMLSERYFKGTQFYRVIKDFVVQGGDTDDFSYKGKKRKIGGYTIPHEINRDKHIHKRGALAAARDYEDNPSMRTSPYDFYFVQGVVYNEEMLKHMEKEENIRVPQKDRKTYTTLGGTPHLDGQHTVFGEVVEGLDVIEKISKEKVSDDNWPIEEVIIEDVIIHKK</sequence>
<dbReference type="CDD" id="cd00317">
    <property type="entry name" value="cyclophilin"/>
    <property type="match status" value="1"/>
</dbReference>
<protein>
    <recommendedName>
        <fullName evidence="1">peptidylprolyl isomerase</fullName>
        <ecNumber evidence="1">5.2.1.8</ecNumber>
    </recommendedName>
</protein>
<feature type="domain" description="PPIase cyclophilin-type" evidence="4">
    <location>
        <begin position="75"/>
        <end position="255"/>
    </location>
</feature>
<evidence type="ECO:0000313" key="6">
    <source>
        <dbReference type="Proteomes" id="UP000245535"/>
    </source>
</evidence>
<dbReference type="PROSITE" id="PS50072">
    <property type="entry name" value="CSA_PPIASE_2"/>
    <property type="match status" value="1"/>
</dbReference>
<gene>
    <name evidence="5" type="ORF">BC781_101177</name>
</gene>
<organism evidence="5 6">
    <name type="scientific">Sediminitomix flava</name>
    <dbReference type="NCBI Taxonomy" id="379075"/>
    <lineage>
        <taxon>Bacteria</taxon>
        <taxon>Pseudomonadati</taxon>
        <taxon>Bacteroidota</taxon>
        <taxon>Cytophagia</taxon>
        <taxon>Cytophagales</taxon>
        <taxon>Flammeovirgaceae</taxon>
        <taxon>Sediminitomix</taxon>
    </lineage>
</organism>
<dbReference type="RefSeq" id="WP_109615366.1">
    <property type="nucleotide sequence ID" value="NZ_QGDO01000001.1"/>
</dbReference>
<keyword evidence="3 5" id="KW-0413">Isomerase</keyword>
<dbReference type="InterPro" id="IPR029000">
    <property type="entry name" value="Cyclophilin-like_dom_sf"/>
</dbReference>
<evidence type="ECO:0000256" key="2">
    <source>
        <dbReference type="ARBA" id="ARBA00023110"/>
    </source>
</evidence>
<dbReference type="EC" id="5.2.1.8" evidence="1"/>
<dbReference type="Proteomes" id="UP000245535">
    <property type="component" value="Unassembled WGS sequence"/>
</dbReference>
<reference evidence="5 6" key="1">
    <citation type="submission" date="2018-03" db="EMBL/GenBank/DDBJ databases">
        <title>Genomic Encyclopedia of Archaeal and Bacterial Type Strains, Phase II (KMG-II): from individual species to whole genera.</title>
        <authorList>
            <person name="Goeker M."/>
        </authorList>
    </citation>
    <scope>NUCLEOTIDE SEQUENCE [LARGE SCALE GENOMIC DNA]</scope>
    <source>
        <strain evidence="5 6">DSM 28229</strain>
    </source>
</reference>
<evidence type="ECO:0000313" key="5">
    <source>
        <dbReference type="EMBL" id="PWJ43831.1"/>
    </source>
</evidence>
<dbReference type="PANTHER" id="PTHR45625:SF4">
    <property type="entry name" value="PEPTIDYLPROLYL ISOMERASE DOMAIN AND WD REPEAT-CONTAINING PROTEIN 1"/>
    <property type="match status" value="1"/>
</dbReference>
<dbReference type="PANTHER" id="PTHR45625">
    <property type="entry name" value="PEPTIDYL-PROLYL CIS-TRANS ISOMERASE-RELATED"/>
    <property type="match status" value="1"/>
</dbReference>
<dbReference type="PROSITE" id="PS51257">
    <property type="entry name" value="PROKAR_LIPOPROTEIN"/>
    <property type="match status" value="1"/>
</dbReference>
<dbReference type="Pfam" id="PF00160">
    <property type="entry name" value="Pro_isomerase"/>
    <property type="match status" value="1"/>
</dbReference>
<comment type="caution">
    <text evidence="5">The sequence shown here is derived from an EMBL/GenBank/DDBJ whole genome shotgun (WGS) entry which is preliminary data.</text>
</comment>
<evidence type="ECO:0000256" key="1">
    <source>
        <dbReference type="ARBA" id="ARBA00013194"/>
    </source>
</evidence>
<keyword evidence="2" id="KW-0697">Rotamase</keyword>
<proteinExistence type="predicted"/>
<evidence type="ECO:0000256" key="3">
    <source>
        <dbReference type="ARBA" id="ARBA00023235"/>
    </source>
</evidence>
<dbReference type="OrthoDB" id="9807797at2"/>
<accession>A0A315ZE73</accession>
<dbReference type="GO" id="GO:0003755">
    <property type="term" value="F:peptidyl-prolyl cis-trans isomerase activity"/>
    <property type="evidence" value="ECO:0007669"/>
    <property type="project" value="UniProtKB-KW"/>
</dbReference>
<evidence type="ECO:0000259" key="4">
    <source>
        <dbReference type="PROSITE" id="PS50072"/>
    </source>
</evidence>